<dbReference type="PANTHER" id="PTHR33164">
    <property type="entry name" value="TRANSCRIPTIONAL REGULATOR, MARR FAMILY"/>
    <property type="match status" value="1"/>
</dbReference>
<dbReference type="SUPFAM" id="SSF46785">
    <property type="entry name" value="Winged helix' DNA-binding domain"/>
    <property type="match status" value="1"/>
</dbReference>
<comment type="caution">
    <text evidence="5">The sequence shown here is derived from an EMBL/GenBank/DDBJ whole genome shotgun (WGS) entry which is preliminary data.</text>
</comment>
<dbReference type="EMBL" id="JANIIC010000030">
    <property type="protein sequence ID" value="MCQ8832112.1"/>
    <property type="molecule type" value="Genomic_DNA"/>
</dbReference>
<organism evidence="5 6">
    <name type="scientific">Streptomyces malaysiensis subsp. samsunensis</name>
    <dbReference type="NCBI Taxonomy" id="459658"/>
    <lineage>
        <taxon>Bacteria</taxon>
        <taxon>Bacillati</taxon>
        <taxon>Actinomycetota</taxon>
        <taxon>Actinomycetes</taxon>
        <taxon>Kitasatosporales</taxon>
        <taxon>Streptomycetaceae</taxon>
        <taxon>Streptomyces</taxon>
        <taxon>Streptomyces violaceusniger group</taxon>
    </lineage>
</organism>
<dbReference type="PRINTS" id="PR00598">
    <property type="entry name" value="HTHMARR"/>
</dbReference>
<feature type="domain" description="HTH marR-type" evidence="4">
    <location>
        <begin position="1"/>
        <end position="134"/>
    </location>
</feature>
<keyword evidence="6" id="KW-1185">Reference proteome</keyword>
<evidence type="ECO:0000313" key="6">
    <source>
        <dbReference type="Proteomes" id="UP001142400"/>
    </source>
</evidence>
<dbReference type="RefSeq" id="WP_257632966.1">
    <property type="nucleotide sequence ID" value="NZ_JANIIC010000030.1"/>
</dbReference>
<keyword evidence="3" id="KW-0804">Transcription</keyword>
<keyword evidence="1" id="KW-0805">Transcription regulation</keyword>
<evidence type="ECO:0000256" key="2">
    <source>
        <dbReference type="ARBA" id="ARBA00023125"/>
    </source>
</evidence>
<reference evidence="5" key="1">
    <citation type="submission" date="2022-06" db="EMBL/GenBank/DDBJ databases">
        <title>WGS of actinobacteria.</title>
        <authorList>
            <person name="Thawai C."/>
        </authorList>
    </citation>
    <scope>NUCLEOTIDE SEQUENCE</scope>
    <source>
        <strain evidence="5">DSM 42010</strain>
    </source>
</reference>
<dbReference type="PANTHER" id="PTHR33164:SF43">
    <property type="entry name" value="HTH-TYPE TRANSCRIPTIONAL REPRESSOR YETL"/>
    <property type="match status" value="1"/>
</dbReference>
<dbReference type="InterPro" id="IPR036388">
    <property type="entry name" value="WH-like_DNA-bd_sf"/>
</dbReference>
<evidence type="ECO:0000313" key="5">
    <source>
        <dbReference type="EMBL" id="MCQ8832112.1"/>
    </source>
</evidence>
<dbReference type="Proteomes" id="UP001142400">
    <property type="component" value="Unassembled WGS sequence"/>
</dbReference>
<dbReference type="Gene3D" id="1.10.10.10">
    <property type="entry name" value="Winged helix-like DNA-binding domain superfamily/Winged helix DNA-binding domain"/>
    <property type="match status" value="1"/>
</dbReference>
<gene>
    <name evidence="5" type="ORF">NQU54_24310</name>
</gene>
<sequence length="143" mass="15844">MTSHALATAVATLHREAAALYALIGREFGLTTQQAQLLCVLTSDRPSFSELAITLGCDRTNVTGMIDRLEKRGLLARERDSEDRRVNRVTATQEGEQLIARLRERFAESVADRFSRLTPEEHDRLAALATALTQGTAPSFNHH</sequence>
<dbReference type="GO" id="GO:0003700">
    <property type="term" value="F:DNA-binding transcription factor activity"/>
    <property type="evidence" value="ECO:0007669"/>
    <property type="project" value="InterPro"/>
</dbReference>
<dbReference type="InterPro" id="IPR039422">
    <property type="entry name" value="MarR/SlyA-like"/>
</dbReference>
<dbReference type="InterPro" id="IPR036390">
    <property type="entry name" value="WH_DNA-bd_sf"/>
</dbReference>
<keyword evidence="2" id="KW-0238">DNA-binding</keyword>
<evidence type="ECO:0000259" key="4">
    <source>
        <dbReference type="PROSITE" id="PS50995"/>
    </source>
</evidence>
<proteinExistence type="predicted"/>
<dbReference type="PROSITE" id="PS50995">
    <property type="entry name" value="HTH_MARR_2"/>
    <property type="match status" value="1"/>
</dbReference>
<accession>A0A9X2LYJ2</accession>
<dbReference type="InterPro" id="IPR000835">
    <property type="entry name" value="HTH_MarR-typ"/>
</dbReference>
<dbReference type="InterPro" id="IPR023187">
    <property type="entry name" value="Tscrpt_reg_MarR-type_CS"/>
</dbReference>
<name>A0A9X2LYJ2_STRMQ</name>
<dbReference type="Pfam" id="PF01047">
    <property type="entry name" value="MarR"/>
    <property type="match status" value="1"/>
</dbReference>
<evidence type="ECO:0000256" key="1">
    <source>
        <dbReference type="ARBA" id="ARBA00023015"/>
    </source>
</evidence>
<dbReference type="AlphaFoldDB" id="A0A9X2LYJ2"/>
<dbReference type="PROSITE" id="PS01117">
    <property type="entry name" value="HTH_MARR_1"/>
    <property type="match status" value="1"/>
</dbReference>
<dbReference type="GO" id="GO:0003677">
    <property type="term" value="F:DNA binding"/>
    <property type="evidence" value="ECO:0007669"/>
    <property type="project" value="UniProtKB-KW"/>
</dbReference>
<protein>
    <submittedName>
        <fullName evidence="5">MarR family transcriptional regulator</fullName>
    </submittedName>
</protein>
<evidence type="ECO:0000256" key="3">
    <source>
        <dbReference type="ARBA" id="ARBA00023163"/>
    </source>
</evidence>
<dbReference type="GO" id="GO:0006950">
    <property type="term" value="P:response to stress"/>
    <property type="evidence" value="ECO:0007669"/>
    <property type="project" value="TreeGrafter"/>
</dbReference>
<dbReference type="SMART" id="SM00347">
    <property type="entry name" value="HTH_MARR"/>
    <property type="match status" value="1"/>
</dbReference>